<comment type="caution">
    <text evidence="1">The sequence shown here is derived from an EMBL/GenBank/DDBJ whole genome shotgun (WGS) entry which is preliminary data.</text>
</comment>
<name>A0A1A9RWJ9_9NEIS</name>
<reference evidence="2" key="1">
    <citation type="submission" date="2016-05" db="EMBL/GenBank/DDBJ databases">
        <title>Draft genome of Corynebacterium afermentans subsp. afermentans LCDC 88199T.</title>
        <authorList>
            <person name="Bernier A.-M."/>
            <person name="Bernard K."/>
        </authorList>
    </citation>
    <scope>NUCLEOTIDE SEQUENCE [LARGE SCALE GENOMIC DNA]</scope>
    <source>
        <strain evidence="2">NML02-A-017</strain>
    </source>
</reference>
<protein>
    <submittedName>
        <fullName evidence="1">Uncharacterized protein</fullName>
    </submittedName>
</protein>
<gene>
    <name evidence="1" type="ORF">A7P95_07800</name>
</gene>
<organism evidence="1 2">
    <name type="scientific">Eikenella longinqua</name>
    <dbReference type="NCBI Taxonomy" id="1795827"/>
    <lineage>
        <taxon>Bacteria</taxon>
        <taxon>Pseudomonadati</taxon>
        <taxon>Pseudomonadota</taxon>
        <taxon>Betaproteobacteria</taxon>
        <taxon>Neisseriales</taxon>
        <taxon>Neisseriaceae</taxon>
        <taxon>Eikenella</taxon>
    </lineage>
</organism>
<proteinExistence type="predicted"/>
<sequence length="74" mass="8254">MHTIININAPIRLGFGNHHFGTVERQQAIQSLLPCATDVDFSSGNRIFTNHIPITLPLHDKIDQLVIGDVKKKP</sequence>
<evidence type="ECO:0000313" key="1">
    <source>
        <dbReference type="EMBL" id="OAM26662.1"/>
    </source>
</evidence>
<evidence type="ECO:0000313" key="2">
    <source>
        <dbReference type="Proteomes" id="UP000077885"/>
    </source>
</evidence>
<dbReference type="AlphaFoldDB" id="A0A1A9RWJ9"/>
<dbReference type="Proteomes" id="UP000077885">
    <property type="component" value="Unassembled WGS sequence"/>
</dbReference>
<keyword evidence="2" id="KW-1185">Reference proteome</keyword>
<dbReference type="EMBL" id="LXSL01000028">
    <property type="protein sequence ID" value="OAM26662.1"/>
    <property type="molecule type" value="Genomic_DNA"/>
</dbReference>
<accession>A0A1A9RWJ9</accession>